<feature type="domain" description="FAD dependent oxidoreductase" evidence="7">
    <location>
        <begin position="12"/>
        <end position="391"/>
    </location>
</feature>
<gene>
    <name evidence="8" type="ORF">EDD36DRAFT_131390</name>
</gene>
<dbReference type="EMBL" id="MU404351">
    <property type="protein sequence ID" value="KAI1616278.1"/>
    <property type="molecule type" value="Genomic_DNA"/>
</dbReference>
<dbReference type="Pfam" id="PF01266">
    <property type="entry name" value="DAO"/>
    <property type="match status" value="1"/>
</dbReference>
<evidence type="ECO:0000256" key="1">
    <source>
        <dbReference type="ARBA" id="ARBA00001974"/>
    </source>
</evidence>
<evidence type="ECO:0000256" key="4">
    <source>
        <dbReference type="ARBA" id="ARBA00022827"/>
    </source>
</evidence>
<dbReference type="PANTHER" id="PTHR10961">
    <property type="entry name" value="PEROXISOMAL SARCOSINE OXIDASE"/>
    <property type="match status" value="1"/>
</dbReference>
<evidence type="ECO:0000259" key="7">
    <source>
        <dbReference type="Pfam" id="PF01266"/>
    </source>
</evidence>
<keyword evidence="5" id="KW-0560">Oxidoreductase</keyword>
<evidence type="ECO:0000256" key="6">
    <source>
        <dbReference type="SAM" id="MobiDB-lite"/>
    </source>
</evidence>
<name>A0AAN6E3I6_9EURO</name>
<dbReference type="SUPFAM" id="SSF54373">
    <property type="entry name" value="FAD-linked reductases, C-terminal domain"/>
    <property type="match status" value="1"/>
</dbReference>
<dbReference type="InterPro" id="IPR045170">
    <property type="entry name" value="MTOX"/>
</dbReference>
<keyword evidence="3" id="KW-0285">Flavoprotein</keyword>
<feature type="region of interest" description="Disordered" evidence="6">
    <location>
        <begin position="408"/>
        <end position="442"/>
    </location>
</feature>
<dbReference type="GO" id="GO:0050660">
    <property type="term" value="F:flavin adenine dinucleotide binding"/>
    <property type="evidence" value="ECO:0007669"/>
    <property type="project" value="InterPro"/>
</dbReference>
<dbReference type="AlphaFoldDB" id="A0AAN6E3I6"/>
<evidence type="ECO:0000256" key="2">
    <source>
        <dbReference type="ARBA" id="ARBA00010989"/>
    </source>
</evidence>
<dbReference type="Gene3D" id="3.50.50.60">
    <property type="entry name" value="FAD/NAD(P)-binding domain"/>
    <property type="match status" value="1"/>
</dbReference>
<dbReference type="GO" id="GO:0004657">
    <property type="term" value="F:proline dehydrogenase activity"/>
    <property type="evidence" value="ECO:0007669"/>
    <property type="project" value="TreeGrafter"/>
</dbReference>
<dbReference type="InterPro" id="IPR036188">
    <property type="entry name" value="FAD/NAD-bd_sf"/>
</dbReference>
<protein>
    <submittedName>
        <fullName evidence="8">FAD dependent oxidoreductase</fullName>
    </submittedName>
</protein>
<evidence type="ECO:0000256" key="3">
    <source>
        <dbReference type="ARBA" id="ARBA00022630"/>
    </source>
</evidence>
<comment type="caution">
    <text evidence="8">The sequence shown here is derived from an EMBL/GenBank/DDBJ whole genome shotgun (WGS) entry which is preliminary data.</text>
</comment>
<keyword evidence="4" id="KW-0274">FAD</keyword>
<dbReference type="PANTHER" id="PTHR10961:SF45">
    <property type="entry name" value="FAD DEPENDENT OXIDOREDUCTASE DOMAIN-CONTAINING PROTEIN-RELATED"/>
    <property type="match status" value="1"/>
</dbReference>
<keyword evidence="9" id="KW-1185">Reference proteome</keyword>
<sequence>MAGVPSSLHESIVIVGAGVFGLSTALALKERGYSDITILDRELPPVRDGSSTDISRIIRSDYLDPFYSRLATEAIQSWKSSNLFKPHYHPSGYMLTTEVKEDIYLEKNKEILRGQKQTYRELNDVAALKQMIPGEDLKDLKYGYVNTNAGWADAAGAIRALATHLAGLGVSFITGPRGTLQSLIVDDTGKKVLGVNVAQGSPIHASRVILATGAWTARYLDDLDYHITGSAQPLGFIQLTPEEGRRLANIPVSINTTSGVFLFPPSPGDNLLKVAYHGHGFEIETSAAHGDTGKDGVNLRVISVPQRDANNAASKFFPEDADKYLRAGLRQLIPSIADRPWVKTRLCWYTETPKGDFIADYHHTLSGLFIATGGSGHGFKFLPVLGRYIADCFERTAVSDVRQRWKLPKPSPQKEKLQVNDGSRRGPPRRMLRREEQLRANL</sequence>
<feature type="compositionally biased region" description="Basic and acidic residues" evidence="6">
    <location>
        <begin position="412"/>
        <end position="424"/>
    </location>
</feature>
<dbReference type="GO" id="GO:0050031">
    <property type="term" value="F:L-pipecolate oxidase activity"/>
    <property type="evidence" value="ECO:0007669"/>
    <property type="project" value="TreeGrafter"/>
</dbReference>
<feature type="compositionally biased region" description="Basic and acidic residues" evidence="6">
    <location>
        <begin position="433"/>
        <end position="442"/>
    </location>
</feature>
<accession>A0AAN6E3I6</accession>
<evidence type="ECO:0000256" key="5">
    <source>
        <dbReference type="ARBA" id="ARBA00023002"/>
    </source>
</evidence>
<dbReference type="InterPro" id="IPR006076">
    <property type="entry name" value="FAD-dep_OxRdtase"/>
</dbReference>
<dbReference type="GO" id="GO:0008115">
    <property type="term" value="F:sarcosine oxidase activity"/>
    <property type="evidence" value="ECO:0007669"/>
    <property type="project" value="TreeGrafter"/>
</dbReference>
<comment type="similarity">
    <text evidence="2">Belongs to the MSOX/MTOX family.</text>
</comment>
<dbReference type="Gene3D" id="3.30.9.10">
    <property type="entry name" value="D-Amino Acid Oxidase, subunit A, domain 2"/>
    <property type="match status" value="1"/>
</dbReference>
<dbReference type="SUPFAM" id="SSF51905">
    <property type="entry name" value="FAD/NAD(P)-binding domain"/>
    <property type="match status" value="1"/>
</dbReference>
<reference evidence="8" key="1">
    <citation type="journal article" date="2022" name="bioRxiv">
        <title>Deciphering the potential niche of two novel black yeast fungi from a biological soil crust based on their genomes, phenotypes, and melanin regulation.</title>
        <authorList>
            <consortium name="DOE Joint Genome Institute"/>
            <person name="Carr E.C."/>
            <person name="Barton Q."/>
            <person name="Grambo S."/>
            <person name="Sullivan M."/>
            <person name="Renfro C.M."/>
            <person name="Kuo A."/>
            <person name="Pangilinan J."/>
            <person name="Lipzen A."/>
            <person name="Keymanesh K."/>
            <person name="Savage E."/>
            <person name="Barry K."/>
            <person name="Grigoriev I.V."/>
            <person name="Riekhof W.R."/>
            <person name="Harris S.S."/>
        </authorList>
    </citation>
    <scope>NUCLEOTIDE SEQUENCE</scope>
    <source>
        <strain evidence="8">JF 03-4F</strain>
    </source>
</reference>
<evidence type="ECO:0000313" key="9">
    <source>
        <dbReference type="Proteomes" id="UP001203852"/>
    </source>
</evidence>
<dbReference type="Proteomes" id="UP001203852">
    <property type="component" value="Unassembled WGS sequence"/>
</dbReference>
<proteinExistence type="inferred from homology"/>
<evidence type="ECO:0000313" key="8">
    <source>
        <dbReference type="EMBL" id="KAI1616278.1"/>
    </source>
</evidence>
<comment type="cofactor">
    <cofactor evidence="1">
        <name>FAD</name>
        <dbReference type="ChEBI" id="CHEBI:57692"/>
    </cofactor>
</comment>
<organism evidence="8 9">
    <name type="scientific">Exophiala viscosa</name>
    <dbReference type="NCBI Taxonomy" id="2486360"/>
    <lineage>
        <taxon>Eukaryota</taxon>
        <taxon>Fungi</taxon>
        <taxon>Dikarya</taxon>
        <taxon>Ascomycota</taxon>
        <taxon>Pezizomycotina</taxon>
        <taxon>Eurotiomycetes</taxon>
        <taxon>Chaetothyriomycetidae</taxon>
        <taxon>Chaetothyriales</taxon>
        <taxon>Herpotrichiellaceae</taxon>
        <taxon>Exophiala</taxon>
    </lineage>
</organism>